<dbReference type="SUPFAM" id="SSF55961">
    <property type="entry name" value="Bet v1-like"/>
    <property type="match status" value="1"/>
</dbReference>
<protein>
    <submittedName>
        <fullName evidence="2">Polyketide cyclase / dehydrase and lipid transport</fullName>
    </submittedName>
</protein>
<dbReference type="Proteomes" id="UP000289775">
    <property type="component" value="Unassembled WGS sequence"/>
</dbReference>
<dbReference type="InterPro" id="IPR023393">
    <property type="entry name" value="START-like_dom_sf"/>
</dbReference>
<dbReference type="RefSeq" id="WP_129751485.1">
    <property type="nucleotide sequence ID" value="NZ_JUIW01000008.1"/>
</dbReference>
<dbReference type="OrthoDB" id="9807923at2"/>
<accession>A0A444W7V8</accession>
<reference evidence="2 3" key="1">
    <citation type="submission" date="2014-12" db="EMBL/GenBank/DDBJ databases">
        <title>Genome sequence of Flavobacterium beibuense RSKm HC5.</title>
        <authorList>
            <person name="Kim J.F."/>
            <person name="Song J.Y."/>
            <person name="Kwak M.-J."/>
            <person name="Lee S.-W."/>
        </authorList>
    </citation>
    <scope>NUCLEOTIDE SEQUENCE [LARGE SCALE GENOMIC DNA]</scope>
    <source>
        <strain evidence="2 3">RSKm HC5</strain>
    </source>
</reference>
<dbReference type="AlphaFoldDB" id="A0A444W7V8"/>
<keyword evidence="1" id="KW-0812">Transmembrane</keyword>
<evidence type="ECO:0000313" key="2">
    <source>
        <dbReference type="EMBL" id="RYJ41971.1"/>
    </source>
</evidence>
<keyword evidence="3" id="KW-1185">Reference proteome</keyword>
<dbReference type="Gene3D" id="3.30.530.20">
    <property type="match status" value="1"/>
</dbReference>
<evidence type="ECO:0000256" key="1">
    <source>
        <dbReference type="SAM" id="Phobius"/>
    </source>
</evidence>
<name>A0A444W7V8_9FLAO</name>
<feature type="transmembrane region" description="Helical" evidence="1">
    <location>
        <begin position="6"/>
        <end position="23"/>
    </location>
</feature>
<comment type="caution">
    <text evidence="2">The sequence shown here is derived from an EMBL/GenBank/DDBJ whole genome shotgun (WGS) entry which is preliminary data.</text>
</comment>
<evidence type="ECO:0000313" key="3">
    <source>
        <dbReference type="Proteomes" id="UP000289775"/>
    </source>
</evidence>
<organism evidence="2 3">
    <name type="scientific">Flavobacterium beibuense</name>
    <dbReference type="NCBI Taxonomy" id="657326"/>
    <lineage>
        <taxon>Bacteria</taxon>
        <taxon>Pseudomonadati</taxon>
        <taxon>Bacteroidota</taxon>
        <taxon>Flavobacteriia</taxon>
        <taxon>Flavobacteriales</taxon>
        <taxon>Flavobacteriaceae</taxon>
        <taxon>Flavobacterium</taxon>
    </lineage>
</organism>
<sequence length="174" mass="19971">MLNTILIIITILFVLPFIMALFVKKAYHIEREVIINRPKHEVFNYLKYIKNQDNYNKWTMVDPDMTKDFRGTDGNLGFIYAWDGNKNAGAGEQEITGITDGERITMELRFIRPFTSTGHAYMSTEAESEHSTKVKWGMYGKTSYPRNIINLVMGGVLGKNIQESLNLLKGILEK</sequence>
<dbReference type="CDD" id="cd07818">
    <property type="entry name" value="SRPBCC_1"/>
    <property type="match status" value="1"/>
</dbReference>
<proteinExistence type="predicted"/>
<dbReference type="EMBL" id="JUIW01000008">
    <property type="protein sequence ID" value="RYJ41971.1"/>
    <property type="molecule type" value="Genomic_DNA"/>
</dbReference>
<gene>
    <name evidence="2" type="ORF">NU09_2375</name>
</gene>
<keyword evidence="1" id="KW-1133">Transmembrane helix</keyword>
<keyword evidence="1" id="KW-0472">Membrane</keyword>